<dbReference type="NCBIfam" id="NF006960">
    <property type="entry name" value="PRK09437.1"/>
    <property type="match status" value="1"/>
</dbReference>
<dbReference type="InterPro" id="IPR013766">
    <property type="entry name" value="Thioredoxin_domain"/>
</dbReference>
<comment type="similarity">
    <text evidence="10">Belongs to the peroxiredoxin family. BCP/PrxQ subfamily.</text>
</comment>
<dbReference type="CDD" id="cd03017">
    <property type="entry name" value="PRX_BCP"/>
    <property type="match status" value="1"/>
</dbReference>
<evidence type="ECO:0000313" key="15">
    <source>
        <dbReference type="Proteomes" id="UP000658258"/>
    </source>
</evidence>
<evidence type="ECO:0000256" key="3">
    <source>
        <dbReference type="ARBA" id="ARBA00013017"/>
    </source>
</evidence>
<evidence type="ECO:0000256" key="10">
    <source>
        <dbReference type="ARBA" id="ARBA00038489"/>
    </source>
</evidence>
<comment type="catalytic activity">
    <reaction evidence="12">
        <text>a hydroperoxide + [thioredoxin]-dithiol = an alcohol + [thioredoxin]-disulfide + H2O</text>
        <dbReference type="Rhea" id="RHEA:62620"/>
        <dbReference type="Rhea" id="RHEA-COMP:10698"/>
        <dbReference type="Rhea" id="RHEA-COMP:10700"/>
        <dbReference type="ChEBI" id="CHEBI:15377"/>
        <dbReference type="ChEBI" id="CHEBI:29950"/>
        <dbReference type="ChEBI" id="CHEBI:30879"/>
        <dbReference type="ChEBI" id="CHEBI:35924"/>
        <dbReference type="ChEBI" id="CHEBI:50058"/>
        <dbReference type="EC" id="1.11.1.24"/>
    </reaction>
</comment>
<name>A0ABQ3I7N5_9BACT</name>
<comment type="caution">
    <text evidence="14">The sequence shown here is derived from an EMBL/GenBank/DDBJ whole genome shotgun (WGS) entry which is preliminary data.</text>
</comment>
<comment type="subunit">
    <text evidence="2">Monomer.</text>
</comment>
<dbReference type="Gene3D" id="3.40.30.10">
    <property type="entry name" value="Glutaredoxin"/>
    <property type="match status" value="1"/>
</dbReference>
<feature type="domain" description="Thioredoxin" evidence="13">
    <location>
        <begin position="3"/>
        <end position="149"/>
    </location>
</feature>
<sequence>MSLTVGDKAPAFEGIDQDGNTIKLSDFAGKKLALYFYPKDNTPGCTAQACNLRDNYEALLKAGYAVVGISSDSPKKHQNFINKFELPFPLIADEDKSIHEQFGTWVEKQMYGRKYMGTARTTFIINEKGIIEEVIEKVKTKDHAAQILK</sequence>
<dbReference type="EMBL" id="BNAG01000002">
    <property type="protein sequence ID" value="GHE62659.1"/>
    <property type="molecule type" value="Genomic_DNA"/>
</dbReference>
<reference evidence="15" key="1">
    <citation type="journal article" date="2019" name="Int. J. Syst. Evol. Microbiol.">
        <title>The Global Catalogue of Microorganisms (GCM) 10K type strain sequencing project: providing services to taxonomists for standard genome sequencing and annotation.</title>
        <authorList>
            <consortium name="The Broad Institute Genomics Platform"/>
            <consortium name="The Broad Institute Genome Sequencing Center for Infectious Disease"/>
            <person name="Wu L."/>
            <person name="Ma J."/>
        </authorList>
    </citation>
    <scope>NUCLEOTIDE SEQUENCE [LARGE SCALE GENOMIC DNA]</scope>
    <source>
        <strain evidence="15">CGMCC 1.15111</strain>
    </source>
</reference>
<keyword evidence="5" id="KW-0049">Antioxidant</keyword>
<evidence type="ECO:0000259" key="13">
    <source>
        <dbReference type="PROSITE" id="PS51352"/>
    </source>
</evidence>
<protein>
    <recommendedName>
        <fullName evidence="3">thioredoxin-dependent peroxiredoxin</fullName>
        <ecNumber evidence="3">1.11.1.24</ecNumber>
    </recommendedName>
    <alternativeName>
        <fullName evidence="9">Thioredoxin peroxidase</fullName>
    </alternativeName>
    <alternativeName>
        <fullName evidence="11">Thioredoxin-dependent peroxiredoxin Bcp</fullName>
    </alternativeName>
</protein>
<organism evidence="14 15">
    <name type="scientific">Roseivirga thermotolerans</name>
    <dbReference type="NCBI Taxonomy" id="1758176"/>
    <lineage>
        <taxon>Bacteria</taxon>
        <taxon>Pseudomonadati</taxon>
        <taxon>Bacteroidota</taxon>
        <taxon>Cytophagia</taxon>
        <taxon>Cytophagales</taxon>
        <taxon>Roseivirgaceae</taxon>
        <taxon>Roseivirga</taxon>
    </lineage>
</organism>
<dbReference type="InterPro" id="IPR000866">
    <property type="entry name" value="AhpC/TSA"/>
</dbReference>
<dbReference type="SUPFAM" id="SSF52833">
    <property type="entry name" value="Thioredoxin-like"/>
    <property type="match status" value="1"/>
</dbReference>
<evidence type="ECO:0000256" key="1">
    <source>
        <dbReference type="ARBA" id="ARBA00003330"/>
    </source>
</evidence>
<dbReference type="RefSeq" id="WP_189629836.1">
    <property type="nucleotide sequence ID" value="NZ_BNAG01000002.1"/>
</dbReference>
<proteinExistence type="inferred from homology"/>
<dbReference type="PANTHER" id="PTHR42801:SF4">
    <property type="entry name" value="AHPC_TSA FAMILY PROTEIN"/>
    <property type="match status" value="1"/>
</dbReference>
<dbReference type="Proteomes" id="UP000658258">
    <property type="component" value="Unassembled WGS sequence"/>
</dbReference>
<evidence type="ECO:0000256" key="12">
    <source>
        <dbReference type="ARBA" id="ARBA00049091"/>
    </source>
</evidence>
<comment type="function">
    <text evidence="1">Thiol-specific peroxidase that catalyzes the reduction of hydrogen peroxide and organic hydroperoxides to water and alcohols, respectively. Plays a role in cell protection against oxidative stress by detoxifying peroxides and as sensor of hydrogen peroxide-mediated signaling events.</text>
</comment>
<dbReference type="Pfam" id="PF00578">
    <property type="entry name" value="AhpC-TSA"/>
    <property type="match status" value="1"/>
</dbReference>
<dbReference type="PIRSF" id="PIRSF000239">
    <property type="entry name" value="AHPC"/>
    <property type="match status" value="1"/>
</dbReference>
<dbReference type="InterPro" id="IPR036249">
    <property type="entry name" value="Thioredoxin-like_sf"/>
</dbReference>
<keyword evidence="7" id="KW-1015">Disulfide bond</keyword>
<keyword evidence="4" id="KW-0575">Peroxidase</keyword>
<dbReference type="PROSITE" id="PS51352">
    <property type="entry name" value="THIOREDOXIN_2"/>
    <property type="match status" value="1"/>
</dbReference>
<dbReference type="PANTHER" id="PTHR42801">
    <property type="entry name" value="THIOREDOXIN-DEPENDENT PEROXIDE REDUCTASE"/>
    <property type="match status" value="1"/>
</dbReference>
<keyword evidence="8" id="KW-0676">Redox-active center</keyword>
<evidence type="ECO:0000256" key="9">
    <source>
        <dbReference type="ARBA" id="ARBA00032824"/>
    </source>
</evidence>
<evidence type="ECO:0000256" key="4">
    <source>
        <dbReference type="ARBA" id="ARBA00022559"/>
    </source>
</evidence>
<keyword evidence="15" id="KW-1185">Reference proteome</keyword>
<evidence type="ECO:0000256" key="11">
    <source>
        <dbReference type="ARBA" id="ARBA00042639"/>
    </source>
</evidence>
<evidence type="ECO:0000256" key="6">
    <source>
        <dbReference type="ARBA" id="ARBA00023002"/>
    </source>
</evidence>
<evidence type="ECO:0000256" key="8">
    <source>
        <dbReference type="ARBA" id="ARBA00023284"/>
    </source>
</evidence>
<dbReference type="InterPro" id="IPR024706">
    <property type="entry name" value="Peroxiredoxin_AhpC-typ"/>
</dbReference>
<evidence type="ECO:0000256" key="2">
    <source>
        <dbReference type="ARBA" id="ARBA00011245"/>
    </source>
</evidence>
<gene>
    <name evidence="14" type="ORF">GCM10011340_17390</name>
</gene>
<dbReference type="InterPro" id="IPR050924">
    <property type="entry name" value="Peroxiredoxin_BCP/PrxQ"/>
</dbReference>
<keyword evidence="6" id="KW-0560">Oxidoreductase</keyword>
<evidence type="ECO:0000313" key="14">
    <source>
        <dbReference type="EMBL" id="GHE62659.1"/>
    </source>
</evidence>
<dbReference type="EC" id="1.11.1.24" evidence="3"/>
<accession>A0ABQ3I7N5</accession>
<evidence type="ECO:0000256" key="7">
    <source>
        <dbReference type="ARBA" id="ARBA00023157"/>
    </source>
</evidence>
<evidence type="ECO:0000256" key="5">
    <source>
        <dbReference type="ARBA" id="ARBA00022862"/>
    </source>
</evidence>